<dbReference type="OrthoDB" id="5963588at2759"/>
<reference evidence="1 2" key="1">
    <citation type="journal article" date="2018" name="Sci. Rep.">
        <title>Comparative analysis of the Pocillopora damicornis genome highlights role of immune system in coral evolution.</title>
        <authorList>
            <person name="Cunning R."/>
            <person name="Bay R.A."/>
            <person name="Gillette P."/>
            <person name="Baker A.C."/>
            <person name="Traylor-Knowles N."/>
        </authorList>
    </citation>
    <scope>NUCLEOTIDE SEQUENCE [LARGE SCALE GENOMIC DNA]</scope>
    <source>
        <strain evidence="1">RSMAS</strain>
        <tissue evidence="1">Whole animal</tissue>
    </source>
</reference>
<evidence type="ECO:0000313" key="1">
    <source>
        <dbReference type="EMBL" id="RMX42812.1"/>
    </source>
</evidence>
<protein>
    <submittedName>
        <fullName evidence="1">Uncharacterized protein</fullName>
    </submittedName>
</protein>
<name>A0A3M6TN57_POCDA</name>
<sequence length="272" mass="31558">MSRTKASRTHLMTSRRGLIPRDVRGLDIPSTTAGYYDRVDLCLCEFLLDAFCDVAFKKVPSRYPTRMPVSLSSSSSLYDLGNKLVTKSVQLYEVIIFINLRGLQLWERNCHEDDRKEAKQHDENAIGMYLEAITSRELVGHVPMKLSYLIYTFLRAYDDNEVSVKVTGSRRLENRLVVPGTFKARTPSRAIATKFEREILWLKLLSTHMDTLYIGYNGMIVNEKKHQALILGKTEHNFCFPVNNSIDIFRMKIDDRFSFDNHEFKFQVSSFY</sequence>
<gene>
    <name evidence="1" type="ORF">pdam_00022496</name>
</gene>
<proteinExistence type="predicted"/>
<accession>A0A3M6TN57</accession>
<comment type="caution">
    <text evidence="1">The sequence shown here is derived from an EMBL/GenBank/DDBJ whole genome shotgun (WGS) entry which is preliminary data.</text>
</comment>
<evidence type="ECO:0000313" key="2">
    <source>
        <dbReference type="Proteomes" id="UP000275408"/>
    </source>
</evidence>
<keyword evidence="2" id="KW-1185">Reference proteome</keyword>
<organism evidence="1 2">
    <name type="scientific">Pocillopora damicornis</name>
    <name type="common">Cauliflower coral</name>
    <name type="synonym">Millepora damicornis</name>
    <dbReference type="NCBI Taxonomy" id="46731"/>
    <lineage>
        <taxon>Eukaryota</taxon>
        <taxon>Metazoa</taxon>
        <taxon>Cnidaria</taxon>
        <taxon>Anthozoa</taxon>
        <taxon>Hexacorallia</taxon>
        <taxon>Scleractinia</taxon>
        <taxon>Astrocoeniina</taxon>
        <taxon>Pocilloporidae</taxon>
        <taxon>Pocillopora</taxon>
    </lineage>
</organism>
<dbReference type="AlphaFoldDB" id="A0A3M6TN57"/>
<dbReference type="Proteomes" id="UP000275408">
    <property type="component" value="Unassembled WGS sequence"/>
</dbReference>
<dbReference type="EMBL" id="RCHS01003258">
    <property type="protein sequence ID" value="RMX42812.1"/>
    <property type="molecule type" value="Genomic_DNA"/>
</dbReference>